<name>A0A167FM33_CALVF</name>
<dbReference type="FunFam" id="3.90.1150.10:FF:000151">
    <property type="entry name" value="Alanine aminotransferase 2"/>
    <property type="match status" value="1"/>
</dbReference>
<evidence type="ECO:0000256" key="7">
    <source>
        <dbReference type="ARBA" id="ARBA00077894"/>
    </source>
</evidence>
<keyword evidence="3" id="KW-0032">Aminotransferase</keyword>
<dbReference type="PANTHER" id="PTHR11751">
    <property type="entry name" value="ALANINE AMINOTRANSFERASE"/>
    <property type="match status" value="1"/>
</dbReference>
<dbReference type="FunFam" id="1.10.287.1970:FF:000001">
    <property type="entry name" value="Alanine aminotransferase 2"/>
    <property type="match status" value="1"/>
</dbReference>
<evidence type="ECO:0000256" key="10">
    <source>
        <dbReference type="SAM" id="MobiDB-lite"/>
    </source>
</evidence>
<dbReference type="GO" id="GO:0042853">
    <property type="term" value="P:L-alanine catabolic process"/>
    <property type="evidence" value="ECO:0007669"/>
    <property type="project" value="UniProtKB-UniPathway"/>
</dbReference>
<evidence type="ECO:0000256" key="5">
    <source>
        <dbReference type="ARBA" id="ARBA00022898"/>
    </source>
</evidence>
<evidence type="ECO:0000256" key="8">
    <source>
        <dbReference type="ARBA" id="ARBA00078532"/>
    </source>
</evidence>
<dbReference type="GO" id="GO:0030170">
    <property type="term" value="F:pyridoxal phosphate binding"/>
    <property type="evidence" value="ECO:0007669"/>
    <property type="project" value="InterPro"/>
</dbReference>
<dbReference type="CDD" id="cd00609">
    <property type="entry name" value="AAT_like"/>
    <property type="match status" value="1"/>
</dbReference>
<sequence length="506" mass="55230">MSTPTSNGSLGNGHTHHAHNHHHHHGPLTAKHLNPAVLQASYAVRGPLATKAEHYRAHMKAKGDAHDLPFKSIVTANIGNPQQAGLDQPPITFFRQVAALTEYTPLLDDPRAQDLFPADVRARARELIAEVGSTGAYSHSQGVPAIRQHVAEFITKRDHLTPEHASDPANIFLTAGASQGVSLILQVLSTKTTGILIPIPQYPLYTATLAALDTNALPYHLNEADDWSLDPQSVEDAIAEAHARSISPRALVVINPGNPTGSVMQKETMQAVLDICAKYHLVLLADEVYQVNIHDPTREWVSFSSLARKSPTEPKVAIVSFHSISKGVSGECGRRGGYFELLNFPADVTAQIYKMASVGLCPPVQGQIAVDCLVRPPTPGDESYPLYEKESTTIARALKERTETMVRRLNALEGISCQPSTGALYVYPQLYLPQGAKDEAKKRGQEPDEFYSECLLDETGICVTPGSGFGQKEGESHIRLTVLCPGVDEYVGRIEKFHNAFMKKWE</sequence>
<dbReference type="InterPro" id="IPR004839">
    <property type="entry name" value="Aminotransferase_I/II_large"/>
</dbReference>
<comment type="cofactor">
    <cofactor evidence="1">
        <name>pyridoxal 5'-phosphate</name>
        <dbReference type="ChEBI" id="CHEBI:597326"/>
    </cofactor>
</comment>
<evidence type="ECO:0000313" key="13">
    <source>
        <dbReference type="Proteomes" id="UP000076738"/>
    </source>
</evidence>
<dbReference type="UniPathway" id="UPA00528">
    <property type="reaction ID" value="UER00586"/>
</dbReference>
<evidence type="ECO:0000256" key="9">
    <source>
        <dbReference type="ARBA" id="ARBA00080525"/>
    </source>
</evidence>
<feature type="region of interest" description="Disordered" evidence="10">
    <location>
        <begin position="1"/>
        <end position="29"/>
    </location>
</feature>
<dbReference type="FunFam" id="3.40.640.10:FF:000012">
    <property type="entry name" value="alanine aminotransferase 2"/>
    <property type="match status" value="1"/>
</dbReference>
<keyword evidence="4" id="KW-0808">Transferase</keyword>
<evidence type="ECO:0000313" key="12">
    <source>
        <dbReference type="EMBL" id="KZO89644.1"/>
    </source>
</evidence>
<evidence type="ECO:0000256" key="1">
    <source>
        <dbReference type="ARBA" id="ARBA00001933"/>
    </source>
</evidence>
<evidence type="ECO:0000256" key="2">
    <source>
        <dbReference type="ARBA" id="ARBA00011738"/>
    </source>
</evidence>
<dbReference type="Pfam" id="PF00155">
    <property type="entry name" value="Aminotran_1_2"/>
    <property type="match status" value="1"/>
</dbReference>
<keyword evidence="5" id="KW-0663">Pyridoxal phosphate</keyword>
<dbReference type="Proteomes" id="UP000076738">
    <property type="component" value="Unassembled WGS sequence"/>
</dbReference>
<evidence type="ECO:0000256" key="6">
    <source>
        <dbReference type="ARBA" id="ARBA00025785"/>
    </source>
</evidence>
<keyword evidence="13" id="KW-1185">Reference proteome</keyword>
<organism evidence="12 13">
    <name type="scientific">Calocera viscosa (strain TUFC12733)</name>
    <dbReference type="NCBI Taxonomy" id="1330018"/>
    <lineage>
        <taxon>Eukaryota</taxon>
        <taxon>Fungi</taxon>
        <taxon>Dikarya</taxon>
        <taxon>Basidiomycota</taxon>
        <taxon>Agaricomycotina</taxon>
        <taxon>Dacrymycetes</taxon>
        <taxon>Dacrymycetales</taxon>
        <taxon>Dacrymycetaceae</taxon>
        <taxon>Calocera</taxon>
    </lineage>
</organism>
<evidence type="ECO:0000256" key="4">
    <source>
        <dbReference type="ARBA" id="ARBA00022679"/>
    </source>
</evidence>
<dbReference type="STRING" id="1330018.A0A167FM33"/>
<dbReference type="Gene3D" id="1.10.287.1970">
    <property type="match status" value="1"/>
</dbReference>
<dbReference type="AlphaFoldDB" id="A0A167FM33"/>
<dbReference type="InterPro" id="IPR045088">
    <property type="entry name" value="ALAT1/2-like"/>
</dbReference>
<dbReference type="EMBL" id="KV417374">
    <property type="protein sequence ID" value="KZO89644.1"/>
    <property type="molecule type" value="Genomic_DNA"/>
</dbReference>
<dbReference type="GO" id="GO:0008483">
    <property type="term" value="F:transaminase activity"/>
    <property type="evidence" value="ECO:0007669"/>
    <property type="project" value="UniProtKB-KW"/>
</dbReference>
<dbReference type="Gene3D" id="3.90.1150.10">
    <property type="entry name" value="Aspartate Aminotransferase, domain 1"/>
    <property type="match status" value="1"/>
</dbReference>
<accession>A0A167FM33</accession>
<reference evidence="12 13" key="1">
    <citation type="journal article" date="2016" name="Mol. Biol. Evol.">
        <title>Comparative Genomics of Early-Diverging Mushroom-Forming Fungi Provides Insights into the Origins of Lignocellulose Decay Capabilities.</title>
        <authorList>
            <person name="Nagy L.G."/>
            <person name="Riley R."/>
            <person name="Tritt A."/>
            <person name="Adam C."/>
            <person name="Daum C."/>
            <person name="Floudas D."/>
            <person name="Sun H."/>
            <person name="Yadav J.S."/>
            <person name="Pangilinan J."/>
            <person name="Larsson K.H."/>
            <person name="Matsuura K."/>
            <person name="Barry K."/>
            <person name="Labutti K."/>
            <person name="Kuo R."/>
            <person name="Ohm R.A."/>
            <person name="Bhattacharya S.S."/>
            <person name="Shirouzu T."/>
            <person name="Yoshinaga Y."/>
            <person name="Martin F.M."/>
            <person name="Grigoriev I.V."/>
            <person name="Hibbett D.S."/>
        </authorList>
    </citation>
    <scope>NUCLEOTIDE SEQUENCE [LARGE SCALE GENOMIC DNA]</scope>
    <source>
        <strain evidence="12 13">TUFC12733</strain>
    </source>
</reference>
<evidence type="ECO:0000259" key="11">
    <source>
        <dbReference type="Pfam" id="PF00155"/>
    </source>
</evidence>
<evidence type="ECO:0000256" key="3">
    <source>
        <dbReference type="ARBA" id="ARBA00022576"/>
    </source>
</evidence>
<dbReference type="InterPro" id="IPR015424">
    <property type="entry name" value="PyrdxlP-dep_Trfase"/>
</dbReference>
<feature type="domain" description="Aminotransferase class I/classII large" evidence="11">
    <location>
        <begin position="117"/>
        <end position="484"/>
    </location>
</feature>
<proteinExistence type="inferred from homology"/>
<protein>
    <recommendedName>
        <fullName evidence="7">Glutamate pyruvate transaminase</fullName>
    </recommendedName>
    <alternativeName>
        <fullName evidence="8">Glutamic--alanine transaminase</fullName>
    </alternativeName>
    <alternativeName>
        <fullName evidence="9">Glutamic--pyruvic transaminase</fullName>
    </alternativeName>
</protein>
<comment type="similarity">
    <text evidence="6">Belongs to the class-I pyridoxal-phosphate-dependent aminotransferase family. Alanine aminotransferase subfamily.</text>
</comment>
<dbReference type="InterPro" id="IPR015421">
    <property type="entry name" value="PyrdxlP-dep_Trfase_major"/>
</dbReference>
<comment type="subunit">
    <text evidence="2">Homodimer.</text>
</comment>
<feature type="compositionally biased region" description="Basic residues" evidence="10">
    <location>
        <begin position="14"/>
        <end position="26"/>
    </location>
</feature>
<dbReference type="PANTHER" id="PTHR11751:SF29">
    <property type="entry name" value="ALANINE TRANSAMINASE"/>
    <property type="match status" value="1"/>
</dbReference>
<dbReference type="OrthoDB" id="1732682at2759"/>
<dbReference type="InterPro" id="IPR015422">
    <property type="entry name" value="PyrdxlP-dep_Trfase_small"/>
</dbReference>
<dbReference type="SUPFAM" id="SSF53383">
    <property type="entry name" value="PLP-dependent transferases"/>
    <property type="match status" value="1"/>
</dbReference>
<dbReference type="Gene3D" id="3.40.640.10">
    <property type="entry name" value="Type I PLP-dependent aspartate aminotransferase-like (Major domain)"/>
    <property type="match status" value="1"/>
</dbReference>
<gene>
    <name evidence="12" type="ORF">CALVIDRAFT_491566</name>
</gene>